<evidence type="ECO:0000256" key="4">
    <source>
        <dbReference type="ARBA" id="ARBA00022475"/>
    </source>
</evidence>
<feature type="transmembrane region" description="Helical" evidence="8">
    <location>
        <begin position="238"/>
        <end position="256"/>
    </location>
</feature>
<comment type="similarity">
    <text evidence="2 8">Belongs to the lactate permease family.</text>
</comment>
<comment type="function">
    <text evidence="8">Uptake of L-lactate across the membrane. Can also transport D-lactate and glycolate.</text>
</comment>
<keyword evidence="7 8" id="KW-0472">Membrane</keyword>
<name>A0A5C8PLY2_9HYPH</name>
<keyword evidence="4" id="KW-1003">Cell membrane</keyword>
<comment type="subcellular location">
    <subcellularLocation>
        <location evidence="8">Cell inner membrane</location>
        <topology evidence="8">Multi-pass membrane protein</topology>
    </subcellularLocation>
    <subcellularLocation>
        <location evidence="1">Cell membrane</location>
        <topology evidence="1">Multi-pass membrane protein</topology>
    </subcellularLocation>
</comment>
<evidence type="ECO:0000256" key="7">
    <source>
        <dbReference type="ARBA" id="ARBA00023136"/>
    </source>
</evidence>
<evidence type="ECO:0000256" key="1">
    <source>
        <dbReference type="ARBA" id="ARBA00004651"/>
    </source>
</evidence>
<protein>
    <recommendedName>
        <fullName evidence="8">L-lactate permease</fullName>
    </recommendedName>
</protein>
<feature type="transmembrane region" description="Helical" evidence="8">
    <location>
        <begin position="309"/>
        <end position="329"/>
    </location>
</feature>
<dbReference type="OrthoDB" id="7246087at2"/>
<evidence type="ECO:0000313" key="10">
    <source>
        <dbReference type="Proteomes" id="UP000321638"/>
    </source>
</evidence>
<evidence type="ECO:0000256" key="3">
    <source>
        <dbReference type="ARBA" id="ARBA00022448"/>
    </source>
</evidence>
<feature type="transmembrane region" description="Helical" evidence="8">
    <location>
        <begin position="57"/>
        <end position="78"/>
    </location>
</feature>
<dbReference type="Proteomes" id="UP000321638">
    <property type="component" value="Unassembled WGS sequence"/>
</dbReference>
<comment type="caution">
    <text evidence="9">The sequence shown here is derived from an EMBL/GenBank/DDBJ whole genome shotgun (WGS) entry which is preliminary data.</text>
</comment>
<evidence type="ECO:0000256" key="2">
    <source>
        <dbReference type="ARBA" id="ARBA00010100"/>
    </source>
</evidence>
<dbReference type="EMBL" id="VDUZ01000016">
    <property type="protein sequence ID" value="TXL74831.1"/>
    <property type="molecule type" value="Genomic_DNA"/>
</dbReference>
<comment type="caution">
    <text evidence="8">Lacks conserved residue(s) required for the propagation of feature annotation.</text>
</comment>
<feature type="transmembrane region" description="Helical" evidence="8">
    <location>
        <begin position="379"/>
        <end position="400"/>
    </location>
</feature>
<feature type="transmembrane region" description="Helical" evidence="8">
    <location>
        <begin position="108"/>
        <end position="125"/>
    </location>
</feature>
<feature type="transmembrane region" description="Helical" evidence="8">
    <location>
        <begin position="350"/>
        <end position="373"/>
    </location>
</feature>
<accession>A0A5C8PLY2</accession>
<keyword evidence="6 8" id="KW-1133">Transmembrane helix</keyword>
<dbReference type="PANTHER" id="PTHR30003">
    <property type="entry name" value="L-LACTATE PERMEASE"/>
    <property type="match status" value="1"/>
</dbReference>
<dbReference type="AlphaFoldDB" id="A0A5C8PLY2"/>
<sequence>MPVFLAVAPLLLVIVLLASGRVSALAAGAAGLAATVLVVLATPPADTGLAPFMLHQVAVGGWLAWQVITIVIGGIFFYRCVRAREQADPRPVASPAAGGTRADLHRRLYFVCFLLGPFAEAVTGFGVGYIIALAMIVQLGMQGVPALVLGLYSQCLVPWGALAIGTILGAQIAGIPPTLLGASGALLQMPMHAAYLVLFWFFMRSAGKRLALRQCLDDVAWTALTTVAVWLAHDVVDVEIAGAAPLGVLVALRWLRDQRPDAAALRRAVHAALPYAVLTLALVLTRTVPPLQAALKALGAWQPLQGQPPFAPFYAPGFWLLLVGVATLLKARAAPGRVARETAVAAWRPSVVTLLFVVMAAFYVAAGMAAAIADALHGIAGPAAALAAPVFAAIGGFLTGSGAASNAMLMPMQTALAAEARIDPVWAAAVQNTVTANLTMLSPIRVSMGAAILSLAGGDSAVYRAAWKLALPPILVGVGAIGLLLAQR</sequence>
<evidence type="ECO:0000256" key="6">
    <source>
        <dbReference type="ARBA" id="ARBA00022989"/>
    </source>
</evidence>
<dbReference type="RefSeq" id="WP_147847873.1">
    <property type="nucleotide sequence ID" value="NZ_VDUZ01000016.1"/>
</dbReference>
<dbReference type="InterPro" id="IPR003804">
    <property type="entry name" value="Lactate_perm"/>
</dbReference>
<dbReference type="GO" id="GO:0005886">
    <property type="term" value="C:plasma membrane"/>
    <property type="evidence" value="ECO:0007669"/>
    <property type="project" value="UniProtKB-SubCell"/>
</dbReference>
<keyword evidence="3 8" id="KW-0813">Transport</keyword>
<keyword evidence="10" id="KW-1185">Reference proteome</keyword>
<keyword evidence="8" id="KW-0997">Cell inner membrane</keyword>
<evidence type="ECO:0000256" key="8">
    <source>
        <dbReference type="RuleBase" id="RU365092"/>
    </source>
</evidence>
<organism evidence="9 10">
    <name type="scientific">Vineibacter terrae</name>
    <dbReference type="NCBI Taxonomy" id="2586908"/>
    <lineage>
        <taxon>Bacteria</taxon>
        <taxon>Pseudomonadati</taxon>
        <taxon>Pseudomonadota</taxon>
        <taxon>Alphaproteobacteria</taxon>
        <taxon>Hyphomicrobiales</taxon>
        <taxon>Vineibacter</taxon>
    </lineage>
</organism>
<keyword evidence="5 8" id="KW-0812">Transmembrane</keyword>
<dbReference type="Pfam" id="PF02652">
    <property type="entry name" value="Lactate_perm"/>
    <property type="match status" value="2"/>
</dbReference>
<evidence type="ECO:0000313" key="9">
    <source>
        <dbReference type="EMBL" id="TXL74831.1"/>
    </source>
</evidence>
<gene>
    <name evidence="9" type="ORF">FHP25_15575</name>
</gene>
<evidence type="ECO:0000256" key="5">
    <source>
        <dbReference type="ARBA" id="ARBA00022692"/>
    </source>
</evidence>
<dbReference type="GO" id="GO:0015129">
    <property type="term" value="F:lactate transmembrane transporter activity"/>
    <property type="evidence" value="ECO:0007669"/>
    <property type="project" value="UniProtKB-UniRule"/>
</dbReference>
<feature type="transmembrane region" description="Helical" evidence="8">
    <location>
        <begin position="185"/>
        <end position="203"/>
    </location>
</feature>
<reference evidence="9 10" key="1">
    <citation type="submission" date="2019-06" db="EMBL/GenBank/DDBJ databases">
        <title>New taxonomy in bacterial strain CC-CFT640, isolated from vineyard.</title>
        <authorList>
            <person name="Lin S.-Y."/>
            <person name="Tsai C.-F."/>
            <person name="Young C.-C."/>
        </authorList>
    </citation>
    <scope>NUCLEOTIDE SEQUENCE [LARGE SCALE GENOMIC DNA]</scope>
    <source>
        <strain evidence="9 10">CC-CFT640</strain>
    </source>
</reference>
<dbReference type="GO" id="GO:0015295">
    <property type="term" value="F:solute:proton symporter activity"/>
    <property type="evidence" value="ECO:0007669"/>
    <property type="project" value="TreeGrafter"/>
</dbReference>
<proteinExistence type="inferred from homology"/>
<feature type="transmembrane region" description="Helical" evidence="8">
    <location>
        <begin position="469"/>
        <end position="486"/>
    </location>
</feature>
<feature type="transmembrane region" description="Helical" evidence="8">
    <location>
        <begin position="268"/>
        <end position="289"/>
    </location>
</feature>
<dbReference type="PANTHER" id="PTHR30003:SF0">
    <property type="entry name" value="GLYCOLATE PERMEASE GLCA-RELATED"/>
    <property type="match status" value="1"/>
</dbReference>